<feature type="domain" description="Arginine repressor DNA-binding" evidence="7">
    <location>
        <begin position="11"/>
        <end position="73"/>
    </location>
</feature>
<dbReference type="GO" id="GO:0003677">
    <property type="term" value="F:DNA binding"/>
    <property type="evidence" value="ECO:0007669"/>
    <property type="project" value="UniProtKB-KW"/>
</dbReference>
<dbReference type="GO" id="GO:0006525">
    <property type="term" value="P:arginine metabolic process"/>
    <property type="evidence" value="ECO:0007669"/>
    <property type="project" value="InterPro"/>
</dbReference>
<dbReference type="EMBL" id="CAFBJG010000027">
    <property type="protein sequence ID" value="CAB4848799.1"/>
    <property type="molecule type" value="Genomic_DNA"/>
</dbReference>
<gene>
    <name evidence="10" type="ORF">UFOPK1509_00618</name>
    <name evidence="11" type="ORF">UFOPK1854_00686</name>
    <name evidence="12" type="ORF">UFOPK2252_00478</name>
    <name evidence="13" type="ORF">UFOPK2592_00214</name>
    <name evidence="14" type="ORF">UFOPK3120_00511</name>
    <name evidence="15" type="ORF">UFOPK3282_00411</name>
    <name evidence="9" type="ORF">UFOPK4171_00738</name>
</gene>
<protein>
    <submittedName>
        <fullName evidence="10">Unannotated protein</fullName>
    </submittedName>
</protein>
<dbReference type="SUPFAM" id="SSF46785">
    <property type="entry name" value="Winged helix' DNA-binding domain"/>
    <property type="match status" value="1"/>
</dbReference>
<evidence type="ECO:0000313" key="12">
    <source>
        <dbReference type="EMBL" id="CAB4653180.1"/>
    </source>
</evidence>
<feature type="domain" description="Arginine repressor C-terminal" evidence="8">
    <location>
        <begin position="81"/>
        <end position="149"/>
    </location>
</feature>
<keyword evidence="6" id="KW-0804">Transcription</keyword>
<evidence type="ECO:0000256" key="1">
    <source>
        <dbReference type="ARBA" id="ARBA00004496"/>
    </source>
</evidence>
<dbReference type="InterPro" id="IPR036390">
    <property type="entry name" value="WH_DNA-bd_sf"/>
</dbReference>
<evidence type="ECO:0000313" key="10">
    <source>
        <dbReference type="EMBL" id="CAB4556287.1"/>
    </source>
</evidence>
<dbReference type="GO" id="GO:0005737">
    <property type="term" value="C:cytoplasm"/>
    <property type="evidence" value="ECO:0007669"/>
    <property type="project" value="UniProtKB-SubCell"/>
</dbReference>
<keyword evidence="4" id="KW-0805">Transcription regulation</keyword>
<dbReference type="Pfam" id="PF01316">
    <property type="entry name" value="Arg_repressor"/>
    <property type="match status" value="1"/>
</dbReference>
<dbReference type="InterPro" id="IPR020899">
    <property type="entry name" value="Arg_repress_C"/>
</dbReference>
<evidence type="ECO:0000256" key="4">
    <source>
        <dbReference type="ARBA" id="ARBA00023015"/>
    </source>
</evidence>
<evidence type="ECO:0000259" key="8">
    <source>
        <dbReference type="Pfam" id="PF02863"/>
    </source>
</evidence>
<evidence type="ECO:0000313" key="15">
    <source>
        <dbReference type="EMBL" id="CAB4848799.1"/>
    </source>
</evidence>
<dbReference type="EMBL" id="CAEZXU010000007">
    <property type="protein sequence ID" value="CAB4691281.1"/>
    <property type="molecule type" value="Genomic_DNA"/>
</dbReference>
<dbReference type="EMBL" id="CAEZUT010000068">
    <property type="protein sequence ID" value="CAB4612912.1"/>
    <property type="molecule type" value="Genomic_DNA"/>
</dbReference>
<keyword evidence="5" id="KW-0238">DNA-binding</keyword>
<dbReference type="Gene3D" id="1.10.10.10">
    <property type="entry name" value="Winged helix-like DNA-binding domain superfamily/Winged helix DNA-binding domain"/>
    <property type="match status" value="1"/>
</dbReference>
<sequence>MSKLNIDSAASRKSLIIELIENGAIHSQSDLVKALSKNGYKVTQATASRDLEDLGAVRGKDAAGIFRYQFINEANSTSSNLSNLILAIDSSANLAVVKTPPGAAQLLAAALDKGIKNGKLPGIGTIAGDDTIIIVAKSATGGNALGKSIDRFISENNSKRVK</sequence>
<dbReference type="AlphaFoldDB" id="A0A6J6CXY1"/>
<dbReference type="InterPro" id="IPR001669">
    <property type="entry name" value="Arg_repress"/>
</dbReference>
<dbReference type="EMBL" id="CAEZSY010000082">
    <property type="protein sequence ID" value="CAB4556287.1"/>
    <property type="molecule type" value="Genomic_DNA"/>
</dbReference>
<dbReference type="EMBL" id="CAESAM010000067">
    <property type="protein sequence ID" value="CAB4340837.1"/>
    <property type="molecule type" value="Genomic_DNA"/>
</dbReference>
<dbReference type="PRINTS" id="PR01467">
    <property type="entry name" value="ARGREPRESSOR"/>
</dbReference>
<dbReference type="GO" id="GO:0051259">
    <property type="term" value="P:protein complex oligomerization"/>
    <property type="evidence" value="ECO:0007669"/>
    <property type="project" value="InterPro"/>
</dbReference>
<comment type="similarity">
    <text evidence="2">Belongs to the ArgR family.</text>
</comment>
<dbReference type="PANTHER" id="PTHR34471">
    <property type="entry name" value="ARGININE REPRESSOR"/>
    <property type="match status" value="1"/>
</dbReference>
<dbReference type="InterPro" id="IPR036388">
    <property type="entry name" value="WH-like_DNA-bd_sf"/>
</dbReference>
<evidence type="ECO:0000313" key="9">
    <source>
        <dbReference type="EMBL" id="CAB4340837.1"/>
    </source>
</evidence>
<dbReference type="HAMAP" id="MF_00173">
    <property type="entry name" value="Arg_repressor"/>
    <property type="match status" value="1"/>
</dbReference>
<evidence type="ECO:0000313" key="14">
    <source>
        <dbReference type="EMBL" id="CAB4809842.1"/>
    </source>
</evidence>
<evidence type="ECO:0000256" key="6">
    <source>
        <dbReference type="ARBA" id="ARBA00023163"/>
    </source>
</evidence>
<dbReference type="SUPFAM" id="SSF55252">
    <property type="entry name" value="C-terminal domain of arginine repressor"/>
    <property type="match status" value="1"/>
</dbReference>
<dbReference type="EMBL" id="CAFAAW010000045">
    <property type="protein sequence ID" value="CAB4809842.1"/>
    <property type="molecule type" value="Genomic_DNA"/>
</dbReference>
<accession>A0A6J6CXY1</accession>
<dbReference type="GO" id="GO:0003700">
    <property type="term" value="F:DNA-binding transcription factor activity"/>
    <property type="evidence" value="ECO:0007669"/>
    <property type="project" value="InterPro"/>
</dbReference>
<evidence type="ECO:0000259" key="7">
    <source>
        <dbReference type="Pfam" id="PF01316"/>
    </source>
</evidence>
<keyword evidence="3" id="KW-0963">Cytoplasm</keyword>
<comment type="subcellular location">
    <subcellularLocation>
        <location evidence="1">Cytoplasm</location>
    </subcellularLocation>
</comment>
<reference evidence="10" key="1">
    <citation type="submission" date="2020-05" db="EMBL/GenBank/DDBJ databases">
        <authorList>
            <person name="Chiriac C."/>
            <person name="Salcher M."/>
            <person name="Ghai R."/>
            <person name="Kavagutti S V."/>
        </authorList>
    </citation>
    <scope>NUCLEOTIDE SEQUENCE</scope>
</reference>
<dbReference type="InterPro" id="IPR036251">
    <property type="entry name" value="Arg_repress_C_sf"/>
</dbReference>
<evidence type="ECO:0000313" key="13">
    <source>
        <dbReference type="EMBL" id="CAB4691281.1"/>
    </source>
</evidence>
<evidence type="ECO:0000256" key="3">
    <source>
        <dbReference type="ARBA" id="ARBA00022490"/>
    </source>
</evidence>
<dbReference type="InterPro" id="IPR020900">
    <property type="entry name" value="Arg_repress_DNA-bd"/>
</dbReference>
<dbReference type="Pfam" id="PF02863">
    <property type="entry name" value="Arg_repressor_C"/>
    <property type="match status" value="1"/>
</dbReference>
<evidence type="ECO:0000256" key="2">
    <source>
        <dbReference type="ARBA" id="ARBA00008316"/>
    </source>
</evidence>
<dbReference type="EMBL" id="CAEZWN010000032">
    <property type="protein sequence ID" value="CAB4653180.1"/>
    <property type="molecule type" value="Genomic_DNA"/>
</dbReference>
<evidence type="ECO:0000256" key="5">
    <source>
        <dbReference type="ARBA" id="ARBA00023125"/>
    </source>
</evidence>
<proteinExistence type="inferred from homology"/>
<organism evidence="10">
    <name type="scientific">freshwater metagenome</name>
    <dbReference type="NCBI Taxonomy" id="449393"/>
    <lineage>
        <taxon>unclassified sequences</taxon>
        <taxon>metagenomes</taxon>
        <taxon>ecological metagenomes</taxon>
    </lineage>
</organism>
<name>A0A6J6CXY1_9ZZZZ</name>
<dbReference type="PANTHER" id="PTHR34471:SF1">
    <property type="entry name" value="ARGININE REPRESSOR"/>
    <property type="match status" value="1"/>
</dbReference>
<evidence type="ECO:0000313" key="11">
    <source>
        <dbReference type="EMBL" id="CAB4612912.1"/>
    </source>
</evidence>
<dbReference type="GO" id="GO:0034618">
    <property type="term" value="F:arginine binding"/>
    <property type="evidence" value="ECO:0007669"/>
    <property type="project" value="InterPro"/>
</dbReference>
<dbReference type="Gene3D" id="3.30.1360.40">
    <property type="match status" value="1"/>
</dbReference>